<organism evidence="1 2">
    <name type="scientific">Exophiala sideris</name>
    <dbReference type="NCBI Taxonomy" id="1016849"/>
    <lineage>
        <taxon>Eukaryota</taxon>
        <taxon>Fungi</taxon>
        <taxon>Dikarya</taxon>
        <taxon>Ascomycota</taxon>
        <taxon>Pezizomycotina</taxon>
        <taxon>Eurotiomycetes</taxon>
        <taxon>Chaetothyriomycetidae</taxon>
        <taxon>Chaetothyriales</taxon>
        <taxon>Herpotrichiellaceae</taxon>
        <taxon>Exophiala</taxon>
    </lineage>
</organism>
<keyword evidence="2" id="KW-1185">Reference proteome</keyword>
<sequence>MDLLLRQEADRAKDIAECLNTVRDYDKDHVQDLTVTIQRLNALSWALRELDHRIGAVGGRLNKGFIDDLRLLQLSVAFTLQDVWTILGKIPRHAVKIDYLTAWWEVGRYCHDMGKRTLTMRLNIYELFAYGLCKILLRQSHNRDHIDNLRHQIFDLQTQQLHGRRLIALTENFNTLSLVPVQQAGAHILPAMF</sequence>
<evidence type="ECO:0008006" key="3">
    <source>
        <dbReference type="Google" id="ProtNLM"/>
    </source>
</evidence>
<proteinExistence type="predicted"/>
<accession>A0ABR0JK54</accession>
<evidence type="ECO:0000313" key="1">
    <source>
        <dbReference type="EMBL" id="KAK5066370.1"/>
    </source>
</evidence>
<protein>
    <recommendedName>
        <fullName evidence="3">Fungal N-terminal domain-containing protein</fullName>
    </recommendedName>
</protein>
<evidence type="ECO:0000313" key="2">
    <source>
        <dbReference type="Proteomes" id="UP001345691"/>
    </source>
</evidence>
<gene>
    <name evidence="1" type="ORF">LTR69_002889</name>
</gene>
<comment type="caution">
    <text evidence="1">The sequence shown here is derived from an EMBL/GenBank/DDBJ whole genome shotgun (WGS) entry which is preliminary data.</text>
</comment>
<name>A0ABR0JK54_9EURO</name>
<reference evidence="1 2" key="1">
    <citation type="submission" date="2023-08" db="EMBL/GenBank/DDBJ databases">
        <title>Black Yeasts Isolated from many extreme environments.</title>
        <authorList>
            <person name="Coleine C."/>
            <person name="Stajich J.E."/>
            <person name="Selbmann L."/>
        </authorList>
    </citation>
    <scope>NUCLEOTIDE SEQUENCE [LARGE SCALE GENOMIC DNA]</scope>
    <source>
        <strain evidence="1 2">CCFEE 6328</strain>
    </source>
</reference>
<dbReference type="EMBL" id="JAVRRF010000004">
    <property type="protein sequence ID" value="KAK5066370.1"/>
    <property type="molecule type" value="Genomic_DNA"/>
</dbReference>
<dbReference type="Proteomes" id="UP001345691">
    <property type="component" value="Unassembled WGS sequence"/>
</dbReference>